<evidence type="ECO:0000256" key="2">
    <source>
        <dbReference type="ARBA" id="ARBA00010992"/>
    </source>
</evidence>
<dbReference type="PROSITE" id="PS00216">
    <property type="entry name" value="SUGAR_TRANSPORT_1"/>
    <property type="match status" value="2"/>
</dbReference>
<keyword evidence="3 8" id="KW-0813">Transport</keyword>
<dbReference type="InterPro" id="IPR005829">
    <property type="entry name" value="Sugar_transporter_CS"/>
</dbReference>
<protein>
    <submittedName>
        <fullName evidence="11">LAFE_0C09252g1_1</fullName>
    </submittedName>
</protein>
<sequence length="577" mass="62349">MLDGTSALNAKLNEFEKLEITEQESNDCAKANPKFRTVSIDSVGDDYSRSPKQNIRPLKDEDELSSTLNIDQKISPLIIALTLLASISGFMFGYDTGYISAALVSFGTDIGNHYLTYGQKEIITAATSLGALLTGLFAGICADIVGRKPMMMFSNLMFIIGAILQATTHKFWQMSAGRLLMGFGVGIGSLVSPLFISEISPSKYRGRLTVVNSLCITGGQLIAYAIGAGTSKIKGGWRILVALSIVPSTCQLILFFFFHDTPRYYIMKNQNEKACNVLRRIYKNASSEEIAERVRKIDVLTDSTKDVSILVTSKKAIVKLMTTPATLRALIIACGLQAAQQFCGFNALMYFSSTIFKTVGFSDATAVSIVVAATNFVFTAVAFIAVDKIGRRNMLLIGLPIMTGALVACSVAFHFLGVKFDGEDSIVESKGSNACGIVIIISMVIYIAAYALGPGAVAWQQSELFPQDVRGVGTSLATATNFSGTLVISATFLTMLKNITPTGTFALFAGITLCSVLFVYFCYPDLRGLELEDVQQVLSEGFKIKRASNLGHNRSGDLEVARDIMKNKPSTEVITDS</sequence>
<feature type="transmembrane region" description="Helical" evidence="9">
    <location>
        <begin position="122"/>
        <end position="145"/>
    </location>
</feature>
<feature type="transmembrane region" description="Helical" evidence="9">
    <location>
        <begin position="178"/>
        <end position="196"/>
    </location>
</feature>
<reference evidence="11 12" key="1">
    <citation type="submission" date="2016-03" db="EMBL/GenBank/DDBJ databases">
        <authorList>
            <person name="Devillers H."/>
        </authorList>
    </citation>
    <scope>NUCLEOTIDE SEQUENCE [LARGE SCALE GENOMIC DNA]</scope>
    <source>
        <strain evidence="11">CBS 6772</strain>
    </source>
</reference>
<accession>A0A1G4M9Y5</accession>
<evidence type="ECO:0000256" key="6">
    <source>
        <dbReference type="ARBA" id="ARBA00023136"/>
    </source>
</evidence>
<feature type="domain" description="Major facilitator superfamily (MFS) profile" evidence="10">
    <location>
        <begin position="81"/>
        <end position="527"/>
    </location>
</feature>
<dbReference type="OMA" id="TNAIQYF"/>
<comment type="catalytic activity">
    <reaction evidence="7">
        <text>myo-inositol(out) + H(+)(out) = myo-inositol(in) + H(+)(in)</text>
        <dbReference type="Rhea" id="RHEA:60364"/>
        <dbReference type="ChEBI" id="CHEBI:15378"/>
        <dbReference type="ChEBI" id="CHEBI:17268"/>
    </reaction>
</comment>
<dbReference type="AlphaFoldDB" id="A0A1G4M9Y5"/>
<dbReference type="PROSITE" id="PS00217">
    <property type="entry name" value="SUGAR_TRANSPORT_2"/>
    <property type="match status" value="1"/>
</dbReference>
<keyword evidence="4 9" id="KW-0812">Transmembrane</keyword>
<dbReference type="InterPro" id="IPR003663">
    <property type="entry name" value="Sugar/inositol_transpt"/>
</dbReference>
<evidence type="ECO:0000256" key="3">
    <source>
        <dbReference type="ARBA" id="ARBA00022448"/>
    </source>
</evidence>
<dbReference type="EMBL" id="LT598485">
    <property type="protein sequence ID" value="SCW00666.1"/>
    <property type="molecule type" value="Genomic_DNA"/>
</dbReference>
<dbReference type="InterPro" id="IPR005828">
    <property type="entry name" value="MFS_sugar_transport-like"/>
</dbReference>
<dbReference type="GO" id="GO:0005366">
    <property type="term" value="F:myo-inositol:proton symporter activity"/>
    <property type="evidence" value="ECO:0007669"/>
    <property type="project" value="TreeGrafter"/>
</dbReference>
<comment type="subcellular location">
    <subcellularLocation>
        <location evidence="1">Membrane</location>
        <topology evidence="1">Multi-pass membrane protein</topology>
    </subcellularLocation>
</comment>
<gene>
    <name evidence="11" type="ORF">LAFE_0C09252G</name>
</gene>
<feature type="transmembrane region" description="Helical" evidence="9">
    <location>
        <begin position="393"/>
        <end position="416"/>
    </location>
</feature>
<feature type="transmembrane region" description="Helical" evidence="9">
    <location>
        <begin position="152"/>
        <end position="172"/>
    </location>
</feature>
<feature type="transmembrane region" description="Helical" evidence="9">
    <location>
        <begin position="74"/>
        <end position="94"/>
    </location>
</feature>
<dbReference type="PANTHER" id="PTHR48020:SF12">
    <property type="entry name" value="PROTON MYO-INOSITOL COTRANSPORTER"/>
    <property type="match status" value="1"/>
</dbReference>
<dbReference type="GO" id="GO:1904679">
    <property type="term" value="P:myo-inositol import across plasma membrane"/>
    <property type="evidence" value="ECO:0007669"/>
    <property type="project" value="TreeGrafter"/>
</dbReference>
<evidence type="ECO:0000256" key="8">
    <source>
        <dbReference type="RuleBase" id="RU003346"/>
    </source>
</evidence>
<dbReference type="PANTHER" id="PTHR48020">
    <property type="entry name" value="PROTON MYO-INOSITOL COTRANSPORTER"/>
    <property type="match status" value="1"/>
</dbReference>
<feature type="transmembrane region" description="Helical" evidence="9">
    <location>
        <begin position="505"/>
        <end position="523"/>
    </location>
</feature>
<dbReference type="Pfam" id="PF00083">
    <property type="entry name" value="Sugar_tr"/>
    <property type="match status" value="1"/>
</dbReference>
<dbReference type="PRINTS" id="PR00171">
    <property type="entry name" value="SUGRTRNSPORT"/>
</dbReference>
<evidence type="ECO:0000256" key="1">
    <source>
        <dbReference type="ARBA" id="ARBA00004141"/>
    </source>
</evidence>
<dbReference type="OrthoDB" id="6339427at2759"/>
<dbReference type="GO" id="GO:0016020">
    <property type="term" value="C:membrane"/>
    <property type="evidence" value="ECO:0007669"/>
    <property type="project" value="UniProtKB-SubCell"/>
</dbReference>
<dbReference type="InterPro" id="IPR020846">
    <property type="entry name" value="MFS_dom"/>
</dbReference>
<dbReference type="FunFam" id="1.20.1250.20:FF:000073">
    <property type="entry name" value="MFS myo-inositol transporter, putative"/>
    <property type="match status" value="1"/>
</dbReference>
<dbReference type="InterPro" id="IPR050814">
    <property type="entry name" value="Myo-inositol_Transporter"/>
</dbReference>
<name>A0A1G4M9Y5_LACFM</name>
<evidence type="ECO:0000256" key="5">
    <source>
        <dbReference type="ARBA" id="ARBA00022989"/>
    </source>
</evidence>
<evidence type="ECO:0000313" key="11">
    <source>
        <dbReference type="EMBL" id="SCW00666.1"/>
    </source>
</evidence>
<dbReference type="Gene3D" id="1.20.1250.20">
    <property type="entry name" value="MFS general substrate transporter like domains"/>
    <property type="match status" value="1"/>
</dbReference>
<dbReference type="NCBIfam" id="TIGR00879">
    <property type="entry name" value="SP"/>
    <property type="match status" value="1"/>
</dbReference>
<evidence type="ECO:0000259" key="10">
    <source>
        <dbReference type="PROSITE" id="PS50850"/>
    </source>
</evidence>
<evidence type="ECO:0000313" key="12">
    <source>
        <dbReference type="Proteomes" id="UP000190831"/>
    </source>
</evidence>
<keyword evidence="6 9" id="KW-0472">Membrane</keyword>
<evidence type="ECO:0000256" key="4">
    <source>
        <dbReference type="ARBA" id="ARBA00022692"/>
    </source>
</evidence>
<feature type="transmembrane region" description="Helical" evidence="9">
    <location>
        <begin position="364"/>
        <end position="386"/>
    </location>
</feature>
<organism evidence="11 12">
    <name type="scientific">Lachancea fermentati</name>
    <name type="common">Zygosaccharomyces fermentati</name>
    <dbReference type="NCBI Taxonomy" id="4955"/>
    <lineage>
        <taxon>Eukaryota</taxon>
        <taxon>Fungi</taxon>
        <taxon>Dikarya</taxon>
        <taxon>Ascomycota</taxon>
        <taxon>Saccharomycotina</taxon>
        <taxon>Saccharomycetes</taxon>
        <taxon>Saccharomycetales</taxon>
        <taxon>Saccharomycetaceae</taxon>
        <taxon>Lachancea</taxon>
    </lineage>
</organism>
<dbReference type="SUPFAM" id="SSF103473">
    <property type="entry name" value="MFS general substrate transporter"/>
    <property type="match status" value="1"/>
</dbReference>
<comment type="similarity">
    <text evidence="2 8">Belongs to the major facilitator superfamily. Sugar transporter (TC 2.A.1.1) family.</text>
</comment>
<feature type="transmembrane region" description="Helical" evidence="9">
    <location>
        <begin position="329"/>
        <end position="352"/>
    </location>
</feature>
<evidence type="ECO:0000256" key="7">
    <source>
        <dbReference type="ARBA" id="ARBA00049119"/>
    </source>
</evidence>
<feature type="transmembrane region" description="Helical" evidence="9">
    <location>
        <begin position="239"/>
        <end position="258"/>
    </location>
</feature>
<proteinExistence type="inferred from homology"/>
<dbReference type="Proteomes" id="UP000190831">
    <property type="component" value="Chromosome C"/>
</dbReference>
<dbReference type="PROSITE" id="PS50850">
    <property type="entry name" value="MFS"/>
    <property type="match status" value="1"/>
</dbReference>
<keyword evidence="12" id="KW-1185">Reference proteome</keyword>
<dbReference type="InterPro" id="IPR036259">
    <property type="entry name" value="MFS_trans_sf"/>
</dbReference>
<feature type="transmembrane region" description="Helical" evidence="9">
    <location>
        <begin position="436"/>
        <end position="459"/>
    </location>
</feature>
<feature type="transmembrane region" description="Helical" evidence="9">
    <location>
        <begin position="471"/>
        <end position="493"/>
    </location>
</feature>
<feature type="transmembrane region" description="Helical" evidence="9">
    <location>
        <begin position="208"/>
        <end position="227"/>
    </location>
</feature>
<evidence type="ECO:0000256" key="9">
    <source>
        <dbReference type="SAM" id="Phobius"/>
    </source>
</evidence>
<keyword evidence="5 9" id="KW-1133">Transmembrane helix</keyword>